<reference evidence="3" key="1">
    <citation type="submission" date="2021-06" db="EMBL/GenBank/DDBJ databases">
        <authorList>
            <person name="Kallberg Y."/>
            <person name="Tangrot J."/>
            <person name="Rosling A."/>
        </authorList>
    </citation>
    <scope>NUCLEOTIDE SEQUENCE</scope>
    <source>
        <strain evidence="3">CL551</strain>
    </source>
</reference>
<dbReference type="Proteomes" id="UP000789342">
    <property type="component" value="Unassembled WGS sequence"/>
</dbReference>
<gene>
    <name evidence="3" type="ORF">AMORRO_LOCUS12824</name>
</gene>
<comment type="caution">
    <text evidence="3">The sequence shown here is derived from an EMBL/GenBank/DDBJ whole genome shotgun (WGS) entry which is preliminary data.</text>
</comment>
<keyword evidence="2" id="KW-0472">Membrane</keyword>
<evidence type="ECO:0000313" key="3">
    <source>
        <dbReference type="EMBL" id="CAG8713111.1"/>
    </source>
</evidence>
<proteinExistence type="predicted"/>
<accession>A0A9N9HZ97</accession>
<evidence type="ECO:0000256" key="2">
    <source>
        <dbReference type="SAM" id="Phobius"/>
    </source>
</evidence>
<organism evidence="3 4">
    <name type="scientific">Acaulospora morrowiae</name>
    <dbReference type="NCBI Taxonomy" id="94023"/>
    <lineage>
        <taxon>Eukaryota</taxon>
        <taxon>Fungi</taxon>
        <taxon>Fungi incertae sedis</taxon>
        <taxon>Mucoromycota</taxon>
        <taxon>Glomeromycotina</taxon>
        <taxon>Glomeromycetes</taxon>
        <taxon>Diversisporales</taxon>
        <taxon>Acaulosporaceae</taxon>
        <taxon>Acaulospora</taxon>
    </lineage>
</organism>
<dbReference type="AlphaFoldDB" id="A0A9N9HZ97"/>
<sequence>IVAEEQDAEVMKEQPASHNLKREEMCGKDSPLNEESHDEPGIELYSDANGVEMGYRDDDGSILAKQDVHPSERNGVVMVPTGDITIVSCDDPGGHSKKENGELVINGTRYWNIDGLTMKRPKVNRVGLRYRDEGWITIYERDVYPPEGKMEYEAEGGTMFISTWKPWDPEDNRNDDVMEEEFTNDDELADQDHWWERYYGKKDTTIGVPINHQDDEDEVVLVSTSVVTIVSCDDPGGLKKKVNRELTIGDGKYGDVHGLTDGRPDVSGGGLGCHEDGGTITDDSPDEGKMEDETKGGMVVMNARKLWAPGYEKWWQRTNTLKELMIAYVDVIAKLIHCTMMIIIMTVLITNGVVSKSECAGIMRRIGNISRKAGWCTEGWRERDKREKGMMV</sequence>
<evidence type="ECO:0000256" key="1">
    <source>
        <dbReference type="SAM" id="MobiDB-lite"/>
    </source>
</evidence>
<feature type="non-terminal residue" evidence="3">
    <location>
        <position position="392"/>
    </location>
</feature>
<feature type="non-terminal residue" evidence="3">
    <location>
        <position position="1"/>
    </location>
</feature>
<protein>
    <submittedName>
        <fullName evidence="3">4504_t:CDS:1</fullName>
    </submittedName>
</protein>
<keyword evidence="2" id="KW-0812">Transmembrane</keyword>
<feature type="region of interest" description="Disordered" evidence="1">
    <location>
        <begin position="1"/>
        <end position="40"/>
    </location>
</feature>
<name>A0A9N9HZ97_9GLOM</name>
<evidence type="ECO:0000313" key="4">
    <source>
        <dbReference type="Proteomes" id="UP000789342"/>
    </source>
</evidence>
<keyword evidence="4" id="KW-1185">Reference proteome</keyword>
<feature type="region of interest" description="Disordered" evidence="1">
    <location>
        <begin position="267"/>
        <end position="289"/>
    </location>
</feature>
<keyword evidence="2" id="KW-1133">Transmembrane helix</keyword>
<dbReference type="EMBL" id="CAJVPV010019966">
    <property type="protein sequence ID" value="CAG8713111.1"/>
    <property type="molecule type" value="Genomic_DNA"/>
</dbReference>
<feature type="transmembrane region" description="Helical" evidence="2">
    <location>
        <begin position="331"/>
        <end position="354"/>
    </location>
</feature>